<proteinExistence type="inferred from homology"/>
<keyword evidence="5" id="KW-1003">Cell membrane</keyword>
<dbReference type="PANTHER" id="PTHR31269:SF27">
    <property type="entry name" value="S-TYPE ANION CHANNEL SLAH4-LIKE"/>
    <property type="match status" value="1"/>
</dbReference>
<dbReference type="InterPro" id="IPR038665">
    <property type="entry name" value="Voltage-dep_anion_channel_sf"/>
</dbReference>
<dbReference type="InterPro" id="IPR004695">
    <property type="entry name" value="SLAC1/Mae1/Ssu1/TehA"/>
</dbReference>
<evidence type="ECO:0000256" key="2">
    <source>
        <dbReference type="ARBA" id="ARBA00007808"/>
    </source>
</evidence>
<keyword evidence="13" id="KW-1185">Reference proteome</keyword>
<evidence type="ECO:0000256" key="9">
    <source>
        <dbReference type="ARBA" id="ARBA00023136"/>
    </source>
</evidence>
<dbReference type="GO" id="GO:0008308">
    <property type="term" value="F:voltage-gated monoatomic anion channel activity"/>
    <property type="evidence" value="ECO:0007669"/>
    <property type="project" value="InterPro"/>
</dbReference>
<dbReference type="PANTHER" id="PTHR31269">
    <property type="entry name" value="S-TYPE ANION CHANNEL SLAH3"/>
    <property type="match status" value="1"/>
</dbReference>
<feature type="transmembrane region" description="Helical" evidence="11">
    <location>
        <begin position="187"/>
        <end position="209"/>
    </location>
</feature>
<keyword evidence="8" id="KW-0406">Ion transport</keyword>
<comment type="subcellular location">
    <subcellularLocation>
        <location evidence="1">Cell membrane</location>
        <topology evidence="1">Multi-pass membrane protein</topology>
    </subcellularLocation>
</comment>
<feature type="transmembrane region" description="Helical" evidence="11">
    <location>
        <begin position="470"/>
        <end position="489"/>
    </location>
</feature>
<feature type="transmembrane region" description="Helical" evidence="11">
    <location>
        <begin position="616"/>
        <end position="633"/>
    </location>
</feature>
<feature type="transmembrane region" description="Helical" evidence="11">
    <location>
        <begin position="160"/>
        <end position="181"/>
    </location>
</feature>
<keyword evidence="9 11" id="KW-0472">Membrane</keyword>
<dbReference type="Pfam" id="PF03595">
    <property type="entry name" value="SLAC1"/>
    <property type="match status" value="2"/>
</dbReference>
<evidence type="ECO:0000313" key="12">
    <source>
        <dbReference type="EMBL" id="KAG8494262.1"/>
    </source>
</evidence>
<feature type="transmembrane region" description="Helical" evidence="11">
    <location>
        <begin position="370"/>
        <end position="393"/>
    </location>
</feature>
<reference evidence="12 13" key="1">
    <citation type="journal article" date="2021" name="bioRxiv">
        <title>The Gossypium anomalum genome as a resource for cotton improvement and evolutionary analysis of hybrid incompatibility.</title>
        <authorList>
            <person name="Grover C.E."/>
            <person name="Yuan D."/>
            <person name="Arick M.A."/>
            <person name="Miller E.R."/>
            <person name="Hu G."/>
            <person name="Peterson D.G."/>
            <person name="Wendel J.F."/>
            <person name="Udall J.A."/>
        </authorList>
    </citation>
    <scope>NUCLEOTIDE SEQUENCE [LARGE SCALE GENOMIC DNA]</scope>
    <source>
        <strain evidence="12">JFW-Udall</strain>
        <tissue evidence="12">Leaf</tissue>
    </source>
</reference>
<dbReference type="OrthoDB" id="1867618at2759"/>
<keyword evidence="7 11" id="KW-1133">Transmembrane helix</keyword>
<dbReference type="FunFam" id="1.50.10.150:FF:000003">
    <property type="entry name" value="S-type anion channel SLAH1"/>
    <property type="match status" value="2"/>
</dbReference>
<evidence type="ECO:0000313" key="13">
    <source>
        <dbReference type="Proteomes" id="UP000701853"/>
    </source>
</evidence>
<feature type="transmembrane region" description="Helical" evidence="11">
    <location>
        <begin position="639"/>
        <end position="656"/>
    </location>
</feature>
<dbReference type="CDD" id="cd09323">
    <property type="entry name" value="TDT_SLAC1_like"/>
    <property type="match status" value="1"/>
</dbReference>
<dbReference type="AlphaFoldDB" id="A0A8J5ZAR4"/>
<feature type="transmembrane region" description="Helical" evidence="11">
    <location>
        <begin position="543"/>
        <end position="562"/>
    </location>
</feature>
<feature type="transmembrane region" description="Helical" evidence="11">
    <location>
        <begin position="248"/>
        <end position="269"/>
    </location>
</feature>
<keyword evidence="4" id="KW-0813">Transport</keyword>
<feature type="transmembrane region" description="Helical" evidence="11">
    <location>
        <begin position="281"/>
        <end position="303"/>
    </location>
</feature>
<name>A0A8J5ZAR4_9ROSI</name>
<feature type="transmembrane region" description="Helical" evidence="11">
    <location>
        <begin position="574"/>
        <end position="595"/>
    </location>
</feature>
<evidence type="ECO:0000256" key="8">
    <source>
        <dbReference type="ARBA" id="ARBA00023065"/>
    </source>
</evidence>
<organism evidence="12 13">
    <name type="scientific">Gossypium anomalum</name>
    <dbReference type="NCBI Taxonomy" id="47600"/>
    <lineage>
        <taxon>Eukaryota</taxon>
        <taxon>Viridiplantae</taxon>
        <taxon>Streptophyta</taxon>
        <taxon>Embryophyta</taxon>
        <taxon>Tracheophyta</taxon>
        <taxon>Spermatophyta</taxon>
        <taxon>Magnoliopsida</taxon>
        <taxon>eudicotyledons</taxon>
        <taxon>Gunneridae</taxon>
        <taxon>Pentapetalae</taxon>
        <taxon>rosids</taxon>
        <taxon>malvids</taxon>
        <taxon>Malvales</taxon>
        <taxon>Malvaceae</taxon>
        <taxon>Malvoideae</taxon>
        <taxon>Gossypium</taxon>
    </lineage>
</organism>
<feature type="transmembrane region" description="Helical" evidence="11">
    <location>
        <begin position="339"/>
        <end position="358"/>
    </location>
</feature>
<evidence type="ECO:0000256" key="6">
    <source>
        <dbReference type="ARBA" id="ARBA00022692"/>
    </source>
</evidence>
<comment type="similarity">
    <text evidence="2">Belongs to the SLAC1 S-type anion channel family.</text>
</comment>
<keyword evidence="6 11" id="KW-0812">Transmembrane</keyword>
<evidence type="ECO:0000256" key="1">
    <source>
        <dbReference type="ARBA" id="ARBA00004651"/>
    </source>
</evidence>
<dbReference type="GO" id="GO:0005886">
    <property type="term" value="C:plasma membrane"/>
    <property type="evidence" value="ECO:0007669"/>
    <property type="project" value="UniProtKB-SubCell"/>
</dbReference>
<evidence type="ECO:0000256" key="4">
    <source>
        <dbReference type="ARBA" id="ARBA00022448"/>
    </source>
</evidence>
<feature type="transmembrane region" description="Helical" evidence="11">
    <location>
        <begin position="309"/>
        <end position="327"/>
    </location>
</feature>
<protein>
    <submittedName>
        <fullName evidence="12">Uncharacterized protein</fullName>
    </submittedName>
</protein>
<feature type="transmembrane region" description="Helical" evidence="11">
    <location>
        <begin position="124"/>
        <end position="148"/>
    </location>
</feature>
<evidence type="ECO:0000256" key="5">
    <source>
        <dbReference type="ARBA" id="ARBA00022475"/>
    </source>
</evidence>
<feature type="transmembrane region" description="Helical" evidence="11">
    <location>
        <begin position="668"/>
        <end position="687"/>
    </location>
</feature>
<evidence type="ECO:0000256" key="7">
    <source>
        <dbReference type="ARBA" id="ARBA00022989"/>
    </source>
</evidence>
<comment type="function">
    <text evidence="10">Slow, weak voltage-dependent S-type anion efflux channel involved in maintenance of anion homeostasis.</text>
</comment>
<evidence type="ECO:0000256" key="11">
    <source>
        <dbReference type="SAM" id="Phobius"/>
    </source>
</evidence>
<dbReference type="Proteomes" id="UP000701853">
    <property type="component" value="Chromosome 5"/>
</dbReference>
<dbReference type="GO" id="GO:0006873">
    <property type="term" value="P:intracellular monoatomic ion homeostasis"/>
    <property type="evidence" value="ECO:0007669"/>
    <property type="project" value="InterPro"/>
</dbReference>
<dbReference type="InterPro" id="IPR030183">
    <property type="entry name" value="SLAC/SLAH"/>
</dbReference>
<feature type="transmembrane region" description="Helical" evidence="11">
    <location>
        <begin position="221"/>
        <end position="242"/>
    </location>
</feature>
<evidence type="ECO:0000256" key="10">
    <source>
        <dbReference type="ARBA" id="ARBA00054248"/>
    </source>
</evidence>
<sequence>MLTNKNLFKLIVHQKTKFTHLHFMLMAIVTSQTVLQLVVDGTVSHTSSIDSTHQIQCSSLSTIVARRIKESFTTVLTKFHAGYFRVSLSLGGQALLWKTLIGPTDNKSTFRLALHTFHPRAFTLLWSFALVTLVLLSILYLLRCLFYFKMVKDEFLHHVGVNYLFAPSISWLLLLQSAPFFCFNNPYSYVVLWLVFAVPIVVLDVKIYGQWFTKGKKILSSIANPTSHLSVIANLVGAQAAANMGWNESAICFFSLGMVHYLVLFVTLYQRFSGTDLLPTMLRPALFLYFAAPSMASLAWQSIAGSFDTASKMLFFLSLFLFMSLVLRPTLFKRSMRRFNVAWWAFSFPLSVLALASMEYAEEVKSDAANLLMLLLLTSSVIVSVGLIIFTLLNTHILVLPHNSDPISTLPTLRSNSTTTAIESDFSVYFMIRSMASQRSQPEVNTPQSSRFTDGIKRSLSSILTKFHAGYFRISLSLGGQALLWKTLIGPTHDKSTLRHLVHKFHPTAFLVLWSFALFILILLSLLYILRCLFYFKMVKAEFLHHVGVNYLFAPWISWLLLLQSAPFATPKTTSYYVLWWFFAVPVVALDVKIYGQWFTKGKKFLSTVANPTSQISVIGNLVGALAASSMGWKESAVCLFSLGMVHYLVLLVTLYQRFSGSDRIPAMLRPVFFLFFAAPSVASLAWESITGAFDTASKMLFFLSLFLFISLEIDEEIQCCLVGLLLSLDHTGASFNGICRRSKRQHRTPTYASSFSSLRSSLAWSHHIHAAKH</sequence>
<accession>A0A8J5ZAR4</accession>
<evidence type="ECO:0000256" key="3">
    <source>
        <dbReference type="ARBA" id="ARBA00011233"/>
    </source>
</evidence>
<comment type="caution">
    <text evidence="12">The sequence shown here is derived from an EMBL/GenBank/DDBJ whole genome shotgun (WGS) entry which is preliminary data.</text>
</comment>
<dbReference type="Gene3D" id="1.50.10.150">
    <property type="entry name" value="Voltage-dependent anion channel"/>
    <property type="match status" value="2"/>
</dbReference>
<dbReference type="EMBL" id="JAHUZN010000005">
    <property type="protein sequence ID" value="KAG8494262.1"/>
    <property type="molecule type" value="Genomic_DNA"/>
</dbReference>
<gene>
    <name evidence="12" type="ORF">CXB51_011593</name>
</gene>
<feature type="transmembrane region" description="Helical" evidence="11">
    <location>
        <begin position="21"/>
        <end position="39"/>
    </location>
</feature>
<feature type="transmembrane region" description="Helical" evidence="11">
    <location>
        <begin position="509"/>
        <end position="531"/>
    </location>
</feature>
<comment type="subunit">
    <text evidence="3">Homotrimer.</text>
</comment>